<organism evidence="3 4">
    <name type="scientific">Cellulomonas xiejunii</name>
    <dbReference type="NCBI Taxonomy" id="2968083"/>
    <lineage>
        <taxon>Bacteria</taxon>
        <taxon>Bacillati</taxon>
        <taxon>Actinomycetota</taxon>
        <taxon>Actinomycetes</taxon>
        <taxon>Micrococcales</taxon>
        <taxon>Cellulomonadaceae</taxon>
        <taxon>Cellulomonas</taxon>
    </lineage>
</organism>
<evidence type="ECO:0000313" key="3">
    <source>
        <dbReference type="EMBL" id="UUI71757.1"/>
    </source>
</evidence>
<protein>
    <recommendedName>
        <fullName evidence="5">SAF domain-containing protein</fullName>
    </recommendedName>
</protein>
<gene>
    <name evidence="3" type="ORF">NP048_18530</name>
</gene>
<name>A0ABY5KMM3_9CELL</name>
<keyword evidence="2" id="KW-1133">Transmembrane helix</keyword>
<keyword evidence="2" id="KW-0812">Transmembrane</keyword>
<feature type="transmembrane region" description="Helical" evidence="2">
    <location>
        <begin position="28"/>
        <end position="48"/>
    </location>
</feature>
<keyword evidence="2" id="KW-0472">Membrane</keyword>
<evidence type="ECO:0000256" key="1">
    <source>
        <dbReference type="SAM" id="MobiDB-lite"/>
    </source>
</evidence>
<dbReference type="RefSeq" id="WP_227576793.1">
    <property type="nucleotide sequence ID" value="NZ_CP101987.1"/>
</dbReference>
<evidence type="ECO:0000313" key="4">
    <source>
        <dbReference type="Proteomes" id="UP001316384"/>
    </source>
</evidence>
<reference evidence="3 4" key="1">
    <citation type="submission" date="2022-07" db="EMBL/GenBank/DDBJ databases">
        <title>Novel species in genus cellulomonas.</title>
        <authorList>
            <person name="Ye L."/>
        </authorList>
    </citation>
    <scope>NUCLEOTIDE SEQUENCE [LARGE SCALE GENOMIC DNA]</scope>
    <source>
        <strain evidence="4">zg-B89</strain>
    </source>
</reference>
<evidence type="ECO:0008006" key="5">
    <source>
        <dbReference type="Google" id="ProtNLM"/>
    </source>
</evidence>
<feature type="region of interest" description="Disordered" evidence="1">
    <location>
        <begin position="1"/>
        <end position="24"/>
    </location>
</feature>
<evidence type="ECO:0000256" key="2">
    <source>
        <dbReference type="SAM" id="Phobius"/>
    </source>
</evidence>
<dbReference type="Proteomes" id="UP001316384">
    <property type="component" value="Chromosome"/>
</dbReference>
<keyword evidence="4" id="KW-1185">Reference proteome</keyword>
<accession>A0ABY5KMM3</accession>
<sequence>MGADDVLRAADPVPAERRTPRTDRRPRLALAAGVFGVVILGVAVAAVLRPGPTPSAADEPFYATASELEARADVLVRGTVLTAQDTRDDGYPQTIGTVEVAAVAAGDVTPGDEITASWVTPGTTALSGAGPQVGGEYVLLLEDVEGALVLVSQGQGWYTVSDGRAVPGEDNPVTLTTGTLSRLGLG</sequence>
<proteinExistence type="predicted"/>
<dbReference type="EMBL" id="CP101987">
    <property type="protein sequence ID" value="UUI71757.1"/>
    <property type="molecule type" value="Genomic_DNA"/>
</dbReference>